<reference evidence="2 5" key="2">
    <citation type="submission" date="2016-11" db="EMBL/GenBank/DDBJ databases">
        <title>Genomic analysis of Caldithrix abyssi and proposal of a novel bacterial phylum Caldithrichaeota.</title>
        <authorList>
            <person name="Kublanov I."/>
            <person name="Sigalova O."/>
            <person name="Gavrilov S."/>
            <person name="Lebedinsky A."/>
            <person name="Ivanova N."/>
            <person name="Daum C."/>
            <person name="Reddy T."/>
            <person name="Klenk H.P."/>
            <person name="Goker M."/>
            <person name="Reva O."/>
            <person name="Miroshnichenko M."/>
            <person name="Kyprides N."/>
            <person name="Woyke T."/>
            <person name="Gelfand M."/>
        </authorList>
    </citation>
    <scope>NUCLEOTIDE SEQUENCE [LARGE SCALE GENOMIC DNA]</scope>
    <source>
        <strain evidence="2 5">LF13</strain>
    </source>
</reference>
<evidence type="ECO:0000313" key="2">
    <source>
        <dbReference type="EMBL" id="APF20894.1"/>
    </source>
</evidence>
<keyword evidence="1" id="KW-0732">Signal</keyword>
<dbReference type="HOGENOM" id="CLU_677390_0_0_0"/>
<sequence length="395" mass="45314" precursor="true">MNSIKKIFLIVLAAGMLQSAFGQVSPEIQLGARGVMSFNTDITGNQKTTSVNDFSDTGLLLGFRQKMYNRFRGQLVIGLQFPDADSDLGQVFFHQTFLLLEDQKNVLKMGRSRVRSALIEFPTLRDDDALAFTDVLNPFSSGENTEDNQYGNVIELAHIFAQRYWLTVHGEHFTRTPVPPATSETDFSLNALGFSFVYMVPETQIWNRPFIQQLGIGFNNFLTDRQGYSNQFDQTLKNILVSGVFNLKPDPIYFVDARFQVVYNLGFKEIKTIGNFYDLTRARAAAHFFSLRFLYRKLERPTLQLALSGGFKVFPDLTQKARQWQVIFNAFYRLGENFDLAFQVQQAQFTGDLKTLYGKSETRFQVGLVYSIDQRWNKQFDDRNSLLNLEHGYIP</sequence>
<keyword evidence="4" id="KW-1185">Reference proteome</keyword>
<dbReference type="InParanoid" id="H1XVR8"/>
<dbReference type="EMBL" id="CP018099">
    <property type="protein sequence ID" value="APF20894.1"/>
    <property type="molecule type" value="Genomic_DNA"/>
</dbReference>
<feature type="signal peptide" evidence="1">
    <location>
        <begin position="1"/>
        <end position="22"/>
    </location>
</feature>
<dbReference type="PaxDb" id="880073-Calab_1011"/>
<dbReference type="Proteomes" id="UP000004671">
    <property type="component" value="Chromosome"/>
</dbReference>
<organism evidence="3 4">
    <name type="scientific">Caldithrix abyssi DSM 13497</name>
    <dbReference type="NCBI Taxonomy" id="880073"/>
    <lineage>
        <taxon>Bacteria</taxon>
        <taxon>Pseudomonadati</taxon>
        <taxon>Calditrichota</taxon>
        <taxon>Calditrichia</taxon>
        <taxon>Calditrichales</taxon>
        <taxon>Calditrichaceae</taxon>
        <taxon>Caldithrix</taxon>
    </lineage>
</organism>
<dbReference type="Proteomes" id="UP000183868">
    <property type="component" value="Chromosome"/>
</dbReference>
<dbReference type="RefSeq" id="WP_006927670.1">
    <property type="nucleotide sequence ID" value="NZ_CM001402.1"/>
</dbReference>
<feature type="chain" id="PRO_5010834651" description="Phosphate-selective porin O and P" evidence="1">
    <location>
        <begin position="23"/>
        <end position="395"/>
    </location>
</feature>
<accession>H1XVR8</accession>
<protein>
    <recommendedName>
        <fullName evidence="6">Phosphate-selective porin O and P</fullName>
    </recommendedName>
</protein>
<dbReference type="eggNOG" id="ENOG502ZAQ4">
    <property type="taxonomic scope" value="Bacteria"/>
</dbReference>
<dbReference type="AlphaFoldDB" id="H1XVR8"/>
<gene>
    <name evidence="2" type="ORF">Cabys_4149</name>
    <name evidence="3" type="ORF">Calab_1011</name>
</gene>
<proteinExistence type="predicted"/>
<evidence type="ECO:0008006" key="6">
    <source>
        <dbReference type="Google" id="ProtNLM"/>
    </source>
</evidence>
<evidence type="ECO:0000313" key="5">
    <source>
        <dbReference type="Proteomes" id="UP000183868"/>
    </source>
</evidence>
<dbReference type="STRING" id="880073.Cabys_4149"/>
<dbReference type="EMBL" id="CM001402">
    <property type="protein sequence ID" value="EHO40645.1"/>
    <property type="molecule type" value="Genomic_DNA"/>
</dbReference>
<evidence type="ECO:0000256" key="1">
    <source>
        <dbReference type="SAM" id="SignalP"/>
    </source>
</evidence>
<evidence type="ECO:0000313" key="3">
    <source>
        <dbReference type="EMBL" id="EHO40645.1"/>
    </source>
</evidence>
<dbReference type="KEGG" id="caby:Cabys_4149"/>
<reference evidence="3 4" key="1">
    <citation type="submission" date="2011-09" db="EMBL/GenBank/DDBJ databases">
        <title>The permanent draft genome of Caldithrix abyssi DSM 13497.</title>
        <authorList>
            <consortium name="US DOE Joint Genome Institute (JGI-PGF)"/>
            <person name="Lucas S."/>
            <person name="Han J."/>
            <person name="Lapidus A."/>
            <person name="Bruce D."/>
            <person name="Goodwin L."/>
            <person name="Pitluck S."/>
            <person name="Peters L."/>
            <person name="Kyrpides N."/>
            <person name="Mavromatis K."/>
            <person name="Ivanova N."/>
            <person name="Mikhailova N."/>
            <person name="Chertkov O."/>
            <person name="Detter J.C."/>
            <person name="Tapia R."/>
            <person name="Han C."/>
            <person name="Land M."/>
            <person name="Hauser L."/>
            <person name="Markowitz V."/>
            <person name="Cheng J.-F."/>
            <person name="Hugenholtz P."/>
            <person name="Woyke T."/>
            <person name="Wu D."/>
            <person name="Spring S."/>
            <person name="Brambilla E."/>
            <person name="Klenk H.-P."/>
            <person name="Eisen J.A."/>
        </authorList>
    </citation>
    <scope>NUCLEOTIDE SEQUENCE [LARGE SCALE GENOMIC DNA]</scope>
    <source>
        <strain evidence="3 4">DSM 13497</strain>
    </source>
</reference>
<evidence type="ECO:0000313" key="4">
    <source>
        <dbReference type="Proteomes" id="UP000004671"/>
    </source>
</evidence>
<name>H1XVR8_CALAY</name>